<feature type="region of interest" description="Disordered" evidence="1">
    <location>
        <begin position="84"/>
        <end position="112"/>
    </location>
</feature>
<name>A0ABD0MBV7_CIRMR</name>
<reference evidence="2 3" key="1">
    <citation type="submission" date="2024-05" db="EMBL/GenBank/DDBJ databases">
        <title>Genome sequencing and assembly of Indian major carp, Cirrhinus mrigala (Hamilton, 1822).</title>
        <authorList>
            <person name="Mohindra V."/>
            <person name="Chowdhury L.M."/>
            <person name="Lal K."/>
            <person name="Jena J.K."/>
        </authorList>
    </citation>
    <scope>NUCLEOTIDE SEQUENCE [LARGE SCALE GENOMIC DNA]</scope>
    <source>
        <strain evidence="2">CM1030</strain>
        <tissue evidence="2">Blood</tissue>
    </source>
</reference>
<comment type="caution">
    <text evidence="2">The sequence shown here is derived from an EMBL/GenBank/DDBJ whole genome shotgun (WGS) entry which is preliminary data.</text>
</comment>
<dbReference type="EMBL" id="JAMKFB020000831">
    <property type="protein sequence ID" value="KAL0147079.1"/>
    <property type="molecule type" value="Genomic_DNA"/>
</dbReference>
<dbReference type="InterPro" id="IPR043502">
    <property type="entry name" value="DNA/RNA_pol_sf"/>
</dbReference>
<sequence>VFTVVEAALFPLREQGIHILNYLNDWLILAQDLVLAHLSQLGLRVNWEKSKLSLMQGISFLDMELDLDGPTETILEAAAVYGSSSGSHTAGAAPYETASTLAPPPSPEEGVTPACRQTFTPWSPGMLWYTRMPPPSAGGPCTMGRQFQG</sequence>
<feature type="non-terminal residue" evidence="2">
    <location>
        <position position="149"/>
    </location>
</feature>
<evidence type="ECO:0000256" key="1">
    <source>
        <dbReference type="SAM" id="MobiDB-lite"/>
    </source>
</evidence>
<organism evidence="2 3">
    <name type="scientific">Cirrhinus mrigala</name>
    <name type="common">Mrigala</name>
    <dbReference type="NCBI Taxonomy" id="683832"/>
    <lineage>
        <taxon>Eukaryota</taxon>
        <taxon>Metazoa</taxon>
        <taxon>Chordata</taxon>
        <taxon>Craniata</taxon>
        <taxon>Vertebrata</taxon>
        <taxon>Euteleostomi</taxon>
        <taxon>Actinopterygii</taxon>
        <taxon>Neopterygii</taxon>
        <taxon>Teleostei</taxon>
        <taxon>Ostariophysi</taxon>
        <taxon>Cypriniformes</taxon>
        <taxon>Cyprinidae</taxon>
        <taxon>Labeoninae</taxon>
        <taxon>Labeonini</taxon>
        <taxon>Cirrhinus</taxon>
    </lineage>
</organism>
<dbReference type="Proteomes" id="UP001529510">
    <property type="component" value="Unassembled WGS sequence"/>
</dbReference>
<feature type="non-terminal residue" evidence="2">
    <location>
        <position position="1"/>
    </location>
</feature>
<evidence type="ECO:0008006" key="4">
    <source>
        <dbReference type="Google" id="ProtNLM"/>
    </source>
</evidence>
<evidence type="ECO:0000313" key="3">
    <source>
        <dbReference type="Proteomes" id="UP001529510"/>
    </source>
</evidence>
<feature type="compositionally biased region" description="Low complexity" evidence="1">
    <location>
        <begin position="84"/>
        <end position="93"/>
    </location>
</feature>
<gene>
    <name evidence="2" type="ORF">M9458_057603</name>
</gene>
<accession>A0ABD0MBV7</accession>
<dbReference type="AlphaFoldDB" id="A0ABD0MBV7"/>
<dbReference type="SUPFAM" id="SSF56672">
    <property type="entry name" value="DNA/RNA polymerases"/>
    <property type="match status" value="1"/>
</dbReference>
<keyword evidence="3" id="KW-1185">Reference proteome</keyword>
<evidence type="ECO:0000313" key="2">
    <source>
        <dbReference type="EMBL" id="KAL0147079.1"/>
    </source>
</evidence>
<protein>
    <recommendedName>
        <fullName evidence="4">Reverse transcriptase domain-containing protein</fullName>
    </recommendedName>
</protein>
<proteinExistence type="predicted"/>